<keyword evidence="3 7" id="KW-0418">Kinase</keyword>
<dbReference type="InterPro" id="IPR011009">
    <property type="entry name" value="Kinase-like_dom_sf"/>
</dbReference>
<dbReference type="AlphaFoldDB" id="A0A2S9YEK5"/>
<evidence type="ECO:0000256" key="5">
    <source>
        <dbReference type="PROSITE-ProRule" id="PRU10141"/>
    </source>
</evidence>
<dbReference type="EMBL" id="PVNK01000083">
    <property type="protein sequence ID" value="PRQ03441.1"/>
    <property type="molecule type" value="Genomic_DNA"/>
</dbReference>
<comment type="caution">
    <text evidence="7">The sequence shown here is derived from an EMBL/GenBank/DDBJ whole genome shotgun (WGS) entry which is preliminary data.</text>
</comment>
<keyword evidence="8" id="KW-1185">Reference proteome</keyword>
<dbReference type="PANTHER" id="PTHR43289:SF6">
    <property type="entry name" value="SERINE_THREONINE-PROTEIN KINASE NEKL-3"/>
    <property type="match status" value="1"/>
</dbReference>
<keyword evidence="2 5" id="KW-0547">Nucleotide-binding</keyword>
<sequence>MVAKLQAEDDETQRSTPLVEIGQRFADRYMPEALLGRGGMGAVYRVRDLDLDEVVALKLLEVPDTTSDAIERFRREVRLARRVTHRNTARTYDLGEHRGFRFLTMEFVAGESLRELQSKRRIELGKILDIARQIAEGLAAAHAAQVVHRDLKPANVLVEPGGRAVITDFGIARGVQGSDATLQTHGTLGTPAYMAPEQLAGERVSAASDVYSLGLIVHELLTGELPFKRATTMETALARLHATPPDLSTSHDLEPGLAALVGLMLSREIAERPGAADVAVAIAEQQAELEALRASEGSLSSPTPIRRLALAVLPFLHRGSSATAYIGEALGDELIDLLAMTKGLRVSGSGATARYAERRDRDPRAIGRELGVEALVDGTVHVAGERVRISARLLDGETGFQRWSGRFEGALSDVFELQDKMGKRIAEALRMEVEQSVHRGDATPEAVEHYLRARQLARVWAFKGPDGAVARLQQCLALAPSFKPAMAAYADACLRAWFLPREPDEPDEPDYRAMAEAAVEAALGWAPELAETHLASARWSTQAGDYRGAAQSLQLALSIAPTYAAAHAYIGQLQVEGGRPREGLDHLELGLELDPSHLFCLPAIARYHALRDDLDSFDRVIARFYANEHRPTDVPVRTLELRVGAWKGERARIDAAAAELPKLLPPGSPLHEFHALLWLEEVAADALVARVERMLPTVPNPHFRGSMLQIACEAAMIHAYPELALRWLALAGEGPLADLDWLEHCAVLAPLRSEPLYRQNLATARARAEAIWWR</sequence>
<dbReference type="GO" id="GO:0005524">
    <property type="term" value="F:ATP binding"/>
    <property type="evidence" value="ECO:0007669"/>
    <property type="project" value="UniProtKB-UniRule"/>
</dbReference>
<evidence type="ECO:0000313" key="8">
    <source>
        <dbReference type="Proteomes" id="UP000237968"/>
    </source>
</evidence>
<dbReference type="Gene3D" id="1.25.40.10">
    <property type="entry name" value="Tetratricopeptide repeat domain"/>
    <property type="match status" value="1"/>
</dbReference>
<dbReference type="InterPro" id="IPR000719">
    <property type="entry name" value="Prot_kinase_dom"/>
</dbReference>
<dbReference type="SUPFAM" id="SSF48452">
    <property type="entry name" value="TPR-like"/>
    <property type="match status" value="1"/>
</dbReference>
<evidence type="ECO:0000256" key="3">
    <source>
        <dbReference type="ARBA" id="ARBA00022777"/>
    </source>
</evidence>
<proteinExistence type="predicted"/>
<evidence type="ECO:0000256" key="2">
    <source>
        <dbReference type="ARBA" id="ARBA00022741"/>
    </source>
</evidence>
<dbReference type="InterPro" id="IPR017441">
    <property type="entry name" value="Protein_kinase_ATP_BS"/>
</dbReference>
<dbReference type="SUPFAM" id="SSF56112">
    <property type="entry name" value="Protein kinase-like (PK-like)"/>
    <property type="match status" value="1"/>
</dbReference>
<dbReference type="PROSITE" id="PS00107">
    <property type="entry name" value="PROTEIN_KINASE_ATP"/>
    <property type="match status" value="1"/>
</dbReference>
<dbReference type="PANTHER" id="PTHR43289">
    <property type="entry name" value="MITOGEN-ACTIVATED PROTEIN KINASE KINASE KINASE 20-RELATED"/>
    <property type="match status" value="1"/>
</dbReference>
<dbReference type="Gene3D" id="3.30.200.20">
    <property type="entry name" value="Phosphorylase Kinase, domain 1"/>
    <property type="match status" value="1"/>
</dbReference>
<evidence type="ECO:0000259" key="6">
    <source>
        <dbReference type="PROSITE" id="PS50011"/>
    </source>
</evidence>
<dbReference type="SMART" id="SM00220">
    <property type="entry name" value="S_TKc"/>
    <property type="match status" value="1"/>
</dbReference>
<accession>A0A2S9YEK5</accession>
<name>A0A2S9YEK5_9BACT</name>
<dbReference type="PROSITE" id="PS00108">
    <property type="entry name" value="PROTEIN_KINASE_ST"/>
    <property type="match status" value="1"/>
</dbReference>
<dbReference type="Pfam" id="PF00069">
    <property type="entry name" value="Pkinase"/>
    <property type="match status" value="1"/>
</dbReference>
<evidence type="ECO:0000256" key="4">
    <source>
        <dbReference type="ARBA" id="ARBA00022840"/>
    </source>
</evidence>
<dbReference type="PROSITE" id="PS50011">
    <property type="entry name" value="PROTEIN_KINASE_DOM"/>
    <property type="match status" value="1"/>
</dbReference>
<feature type="binding site" evidence="5">
    <location>
        <position position="58"/>
    </location>
    <ligand>
        <name>ATP</name>
        <dbReference type="ChEBI" id="CHEBI:30616"/>
    </ligand>
</feature>
<feature type="domain" description="Protein kinase" evidence="6">
    <location>
        <begin position="29"/>
        <end position="289"/>
    </location>
</feature>
<keyword evidence="4 5" id="KW-0067">ATP-binding</keyword>
<evidence type="ECO:0000313" key="7">
    <source>
        <dbReference type="EMBL" id="PRQ03441.1"/>
    </source>
</evidence>
<organism evidence="7 8">
    <name type="scientific">Enhygromyxa salina</name>
    <dbReference type="NCBI Taxonomy" id="215803"/>
    <lineage>
        <taxon>Bacteria</taxon>
        <taxon>Pseudomonadati</taxon>
        <taxon>Myxococcota</taxon>
        <taxon>Polyangia</taxon>
        <taxon>Nannocystales</taxon>
        <taxon>Nannocystaceae</taxon>
        <taxon>Enhygromyxa</taxon>
    </lineage>
</organism>
<protein>
    <submittedName>
        <fullName evidence="7">Serine/threonine-protein kinase PrkC</fullName>
        <ecNumber evidence="7">2.7.11.1</ecNumber>
    </submittedName>
</protein>
<dbReference type="Gene3D" id="1.10.510.10">
    <property type="entry name" value="Transferase(Phosphotransferase) domain 1"/>
    <property type="match status" value="1"/>
</dbReference>
<dbReference type="GO" id="GO:0004674">
    <property type="term" value="F:protein serine/threonine kinase activity"/>
    <property type="evidence" value="ECO:0007669"/>
    <property type="project" value="UniProtKB-EC"/>
</dbReference>
<gene>
    <name evidence="7" type="primary">prkC_10</name>
    <name evidence="7" type="ORF">ENSA5_15670</name>
</gene>
<keyword evidence="1 7" id="KW-0808">Transferase</keyword>
<dbReference type="InterPro" id="IPR008271">
    <property type="entry name" value="Ser/Thr_kinase_AS"/>
</dbReference>
<dbReference type="EC" id="2.7.11.1" evidence="7"/>
<dbReference type="CDD" id="cd14014">
    <property type="entry name" value="STKc_PknB_like"/>
    <property type="match status" value="1"/>
</dbReference>
<dbReference type="Proteomes" id="UP000237968">
    <property type="component" value="Unassembled WGS sequence"/>
</dbReference>
<reference evidence="7 8" key="1">
    <citation type="submission" date="2018-03" db="EMBL/GenBank/DDBJ databases">
        <title>Draft Genome Sequences of the Obligatory Marine Myxobacteria Enhygromyxa salina SWB005.</title>
        <authorList>
            <person name="Poehlein A."/>
            <person name="Moghaddam J.A."/>
            <person name="Harms H."/>
            <person name="Alanjari M."/>
            <person name="Koenig G.M."/>
            <person name="Daniel R."/>
            <person name="Schaeberle T.F."/>
        </authorList>
    </citation>
    <scope>NUCLEOTIDE SEQUENCE [LARGE SCALE GENOMIC DNA]</scope>
    <source>
        <strain evidence="7 8">SWB005</strain>
    </source>
</reference>
<evidence type="ECO:0000256" key="1">
    <source>
        <dbReference type="ARBA" id="ARBA00022679"/>
    </source>
</evidence>
<dbReference type="InterPro" id="IPR011990">
    <property type="entry name" value="TPR-like_helical_dom_sf"/>
</dbReference>